<evidence type="ECO:0000256" key="7">
    <source>
        <dbReference type="ARBA" id="ARBA00023004"/>
    </source>
</evidence>
<proteinExistence type="inferred from homology"/>
<dbReference type="AlphaFoldDB" id="A0AAD4JL95"/>
<dbReference type="InterPro" id="IPR001128">
    <property type="entry name" value="Cyt_P450"/>
</dbReference>
<dbReference type="Gene3D" id="1.10.630.10">
    <property type="entry name" value="Cytochrome P450"/>
    <property type="match status" value="1"/>
</dbReference>
<feature type="signal peptide" evidence="11">
    <location>
        <begin position="1"/>
        <end position="29"/>
    </location>
</feature>
<keyword evidence="5 9" id="KW-0479">Metal-binding</keyword>
<dbReference type="PANTHER" id="PTHR47950:SF49">
    <property type="entry name" value="CYTOCHROME P450"/>
    <property type="match status" value="1"/>
</dbReference>
<protein>
    <recommendedName>
        <fullName evidence="14">Cytochrome P450</fullName>
    </recommendedName>
</protein>
<accession>A0AAD4JL95</accession>
<keyword evidence="4 9" id="KW-0349">Heme</keyword>
<evidence type="ECO:0000256" key="3">
    <source>
        <dbReference type="ARBA" id="ARBA00010617"/>
    </source>
</evidence>
<keyword evidence="13" id="KW-1185">Reference proteome</keyword>
<evidence type="ECO:0000256" key="9">
    <source>
        <dbReference type="PIRSR" id="PIRSR602401-1"/>
    </source>
</evidence>
<reference evidence="12 13" key="1">
    <citation type="journal article" date="2021" name="Nat. Commun.">
        <title>Incipient diploidization of the medicinal plant Perilla within 10,000 years.</title>
        <authorList>
            <person name="Zhang Y."/>
            <person name="Shen Q."/>
            <person name="Leng L."/>
            <person name="Zhang D."/>
            <person name="Chen S."/>
            <person name="Shi Y."/>
            <person name="Ning Z."/>
            <person name="Chen S."/>
        </authorList>
    </citation>
    <scope>NUCLEOTIDE SEQUENCE [LARGE SCALE GENOMIC DNA]</scope>
    <source>
        <strain evidence="13">cv. PC099</strain>
    </source>
</reference>
<organism evidence="12 13">
    <name type="scientific">Perilla frutescens var. hirtella</name>
    <name type="common">Perilla citriodora</name>
    <name type="synonym">Perilla setoyensis</name>
    <dbReference type="NCBI Taxonomy" id="608512"/>
    <lineage>
        <taxon>Eukaryota</taxon>
        <taxon>Viridiplantae</taxon>
        <taxon>Streptophyta</taxon>
        <taxon>Embryophyta</taxon>
        <taxon>Tracheophyta</taxon>
        <taxon>Spermatophyta</taxon>
        <taxon>Magnoliopsida</taxon>
        <taxon>eudicotyledons</taxon>
        <taxon>Gunneridae</taxon>
        <taxon>Pentapetalae</taxon>
        <taxon>asterids</taxon>
        <taxon>lamiids</taxon>
        <taxon>Lamiales</taxon>
        <taxon>Lamiaceae</taxon>
        <taxon>Nepetoideae</taxon>
        <taxon>Elsholtzieae</taxon>
        <taxon>Perilla</taxon>
    </lineage>
</organism>
<evidence type="ECO:0008006" key="14">
    <source>
        <dbReference type="Google" id="ProtNLM"/>
    </source>
</evidence>
<feature type="chain" id="PRO_5042156861" description="Cytochrome P450" evidence="11">
    <location>
        <begin position="30"/>
        <end position="501"/>
    </location>
</feature>
<evidence type="ECO:0000256" key="5">
    <source>
        <dbReference type="ARBA" id="ARBA00022723"/>
    </source>
</evidence>
<dbReference type="GO" id="GO:0016020">
    <property type="term" value="C:membrane"/>
    <property type="evidence" value="ECO:0007669"/>
    <property type="project" value="UniProtKB-SubCell"/>
</dbReference>
<name>A0AAD4JL95_PERFH</name>
<evidence type="ECO:0000313" key="13">
    <source>
        <dbReference type="Proteomes" id="UP001190926"/>
    </source>
</evidence>
<dbReference type="PANTHER" id="PTHR47950">
    <property type="entry name" value="CYTOCHROME P450, FAMILY 76, SUBFAMILY C, POLYPEPTIDE 5-RELATED"/>
    <property type="match status" value="1"/>
</dbReference>
<dbReference type="SUPFAM" id="SSF48264">
    <property type="entry name" value="Cytochrome P450"/>
    <property type="match status" value="1"/>
</dbReference>
<comment type="similarity">
    <text evidence="3 10">Belongs to the cytochrome P450 family.</text>
</comment>
<dbReference type="EMBL" id="SDAM02000032">
    <property type="protein sequence ID" value="KAH6835877.1"/>
    <property type="molecule type" value="Genomic_DNA"/>
</dbReference>
<dbReference type="InterPro" id="IPR002401">
    <property type="entry name" value="Cyt_P450_E_grp-I"/>
</dbReference>
<evidence type="ECO:0000256" key="1">
    <source>
        <dbReference type="ARBA" id="ARBA00001971"/>
    </source>
</evidence>
<evidence type="ECO:0000256" key="6">
    <source>
        <dbReference type="ARBA" id="ARBA00023002"/>
    </source>
</evidence>
<comment type="subcellular location">
    <subcellularLocation>
        <location evidence="2">Membrane</location>
        <topology evidence="2">Single-pass membrane protein</topology>
    </subcellularLocation>
</comment>
<dbReference type="GO" id="GO:0005506">
    <property type="term" value="F:iron ion binding"/>
    <property type="evidence" value="ECO:0007669"/>
    <property type="project" value="InterPro"/>
</dbReference>
<keyword evidence="11" id="KW-0732">Signal</keyword>
<evidence type="ECO:0000256" key="2">
    <source>
        <dbReference type="ARBA" id="ARBA00004167"/>
    </source>
</evidence>
<evidence type="ECO:0000256" key="11">
    <source>
        <dbReference type="SAM" id="SignalP"/>
    </source>
</evidence>
<sequence>MVVVSITLLLLLLLLLLLFSLSLIHGSKSKVVLPLPPGPTIWQLWRKRSTFANNPHVALKELAEIHGPLLSFRVGGQLVVVASSPEIAHEIHKTNNLSFSGRFMPWVYHNVPGTMNASLAMSRDCDASWKFLRGVTQNCMFSSKAIKSAAPIRKTKVMDLMLQIAAMGRAAVAVNVEHVVFATFTNIITTLLTSADLFDYNLMGFVDQIIHKAMVPGFTDVFPILKGVDFWSGRKSLEIYRDIKLVWGDIITQRRATINNIDGDHLHSNQDFLDVLIGYSFHDDQISMILMELLLAATDSTSITAVWLLAELIKNEEILHKVRKEIAKNAVEGGMLKESLVSECSYFEACIKETLRLHIPGPLAIPHRAIKSCRVNNCMIPKDSIVVVNAWAIHLDPNVWEDPNTFKPERFLGSKIDFKGAHFFEFIPFGAGNRMCPGWNVGVKGVQLVVAALVHHFDWSLPHGQNPSDLDMTDKFGTSLKMEKPFYLIPQIRQECVGFKF</sequence>
<gene>
    <name evidence="12" type="ORF">C2S53_017021</name>
</gene>
<dbReference type="GO" id="GO:0020037">
    <property type="term" value="F:heme binding"/>
    <property type="evidence" value="ECO:0007669"/>
    <property type="project" value="InterPro"/>
</dbReference>
<keyword evidence="8 10" id="KW-0503">Monooxygenase</keyword>
<feature type="binding site" description="axial binding residue" evidence="9">
    <location>
        <position position="436"/>
    </location>
    <ligand>
        <name>heme</name>
        <dbReference type="ChEBI" id="CHEBI:30413"/>
    </ligand>
    <ligandPart>
        <name>Fe</name>
        <dbReference type="ChEBI" id="CHEBI:18248"/>
    </ligandPart>
</feature>
<dbReference type="PRINTS" id="PR00385">
    <property type="entry name" value="P450"/>
</dbReference>
<comment type="cofactor">
    <cofactor evidence="1 9">
        <name>heme</name>
        <dbReference type="ChEBI" id="CHEBI:30413"/>
    </cofactor>
</comment>
<dbReference type="GO" id="GO:0004497">
    <property type="term" value="F:monooxygenase activity"/>
    <property type="evidence" value="ECO:0007669"/>
    <property type="project" value="UniProtKB-KW"/>
</dbReference>
<evidence type="ECO:0000256" key="4">
    <source>
        <dbReference type="ARBA" id="ARBA00022617"/>
    </source>
</evidence>
<dbReference type="Proteomes" id="UP001190926">
    <property type="component" value="Unassembled WGS sequence"/>
</dbReference>
<dbReference type="PROSITE" id="PS00086">
    <property type="entry name" value="CYTOCHROME_P450"/>
    <property type="match status" value="1"/>
</dbReference>
<dbReference type="InterPro" id="IPR036396">
    <property type="entry name" value="Cyt_P450_sf"/>
</dbReference>
<evidence type="ECO:0000256" key="8">
    <source>
        <dbReference type="ARBA" id="ARBA00023033"/>
    </source>
</evidence>
<comment type="caution">
    <text evidence="12">The sequence shown here is derived from an EMBL/GenBank/DDBJ whole genome shotgun (WGS) entry which is preliminary data.</text>
</comment>
<dbReference type="PRINTS" id="PR00463">
    <property type="entry name" value="EP450I"/>
</dbReference>
<dbReference type="Pfam" id="PF00067">
    <property type="entry name" value="p450"/>
    <property type="match status" value="1"/>
</dbReference>
<keyword evidence="7 9" id="KW-0408">Iron</keyword>
<dbReference type="InterPro" id="IPR017972">
    <property type="entry name" value="Cyt_P450_CS"/>
</dbReference>
<keyword evidence="6 10" id="KW-0560">Oxidoreductase</keyword>
<evidence type="ECO:0000256" key="10">
    <source>
        <dbReference type="RuleBase" id="RU000461"/>
    </source>
</evidence>
<evidence type="ECO:0000313" key="12">
    <source>
        <dbReference type="EMBL" id="KAH6835877.1"/>
    </source>
</evidence>
<dbReference type="GO" id="GO:0016705">
    <property type="term" value="F:oxidoreductase activity, acting on paired donors, with incorporation or reduction of molecular oxygen"/>
    <property type="evidence" value="ECO:0007669"/>
    <property type="project" value="InterPro"/>
</dbReference>